<dbReference type="GeneID" id="94021499"/>
<dbReference type="RefSeq" id="WP_074635569.1">
    <property type="nucleotide sequence ID" value="NZ_CP160849.1"/>
</dbReference>
<dbReference type="Proteomes" id="UP000183076">
    <property type="component" value="Unassembled WGS sequence"/>
</dbReference>
<dbReference type="InterPro" id="IPR007842">
    <property type="entry name" value="HEPN_dom"/>
</dbReference>
<sequence>MREFKLAAPAQAIVDEFFLDSAEEDYLTARWAAQTMRLHQYCWSASQAIEKSSKALLLKLKIPLQENSGHNVTGLIKDNILCDLPHEIETSLPTEAIGALKFGRERLYPQSTISVLEHFESNGKPVSRYRGNPQTKVYFCEIHLLDATFTLLRTLAGRPVAPLSDNEPRLPTDQCKIKLFSNRFPQLKSSRAANALMIKILANQNIEYFPELFLHDKPLIGGFSVRNNSWANRKANAISSQEVKEQEDLEWVINNANLTRRNKEALVRMAEKF</sequence>
<dbReference type="STRING" id="60137.SAMN04488041_103381"/>
<dbReference type="Pfam" id="PF05168">
    <property type="entry name" value="HEPN"/>
    <property type="match status" value="1"/>
</dbReference>
<protein>
    <submittedName>
        <fullName evidence="2">HEPN domain-containing protein</fullName>
    </submittedName>
</protein>
<proteinExistence type="predicted"/>
<dbReference type="Gene3D" id="1.20.120.330">
    <property type="entry name" value="Nucleotidyltransferases domain 2"/>
    <property type="match status" value="1"/>
</dbReference>
<evidence type="ECO:0000259" key="1">
    <source>
        <dbReference type="Pfam" id="PF05168"/>
    </source>
</evidence>
<evidence type="ECO:0000313" key="3">
    <source>
        <dbReference type="Proteomes" id="UP000183076"/>
    </source>
</evidence>
<dbReference type="EMBL" id="FNNB01000003">
    <property type="protein sequence ID" value="SDW84038.1"/>
    <property type="molecule type" value="Genomic_DNA"/>
</dbReference>
<dbReference type="SUPFAM" id="SSF81593">
    <property type="entry name" value="Nucleotidyltransferase substrate binding subunit/domain"/>
    <property type="match status" value="1"/>
</dbReference>
<reference evidence="3" key="1">
    <citation type="submission" date="2016-10" db="EMBL/GenBank/DDBJ databases">
        <authorList>
            <person name="Varghese N."/>
            <person name="Submissions S."/>
        </authorList>
    </citation>
    <scope>NUCLEOTIDE SEQUENCE [LARGE SCALE GENOMIC DNA]</scope>
    <source>
        <strain evidence="3">DSM 10014</strain>
    </source>
</reference>
<evidence type="ECO:0000313" key="2">
    <source>
        <dbReference type="EMBL" id="SDW84038.1"/>
    </source>
</evidence>
<gene>
    <name evidence="2" type="ORF">SAMN04488041_103381</name>
</gene>
<dbReference type="AlphaFoldDB" id="A0A1H2WU58"/>
<accession>A0A1H2WU58</accession>
<name>A0A1H2WU58_9RHOB</name>
<organism evidence="2 3">
    <name type="scientific">Sulfitobacter pontiacus</name>
    <dbReference type="NCBI Taxonomy" id="60137"/>
    <lineage>
        <taxon>Bacteria</taxon>
        <taxon>Pseudomonadati</taxon>
        <taxon>Pseudomonadota</taxon>
        <taxon>Alphaproteobacteria</taxon>
        <taxon>Rhodobacterales</taxon>
        <taxon>Roseobacteraceae</taxon>
        <taxon>Sulfitobacter</taxon>
    </lineage>
</organism>
<feature type="domain" description="HEPN" evidence="1">
    <location>
        <begin position="16"/>
        <end position="78"/>
    </location>
</feature>